<dbReference type="STRING" id="28234.SAMN04488588_1556"/>
<reference evidence="10 12" key="1">
    <citation type="submission" date="2016-10" db="EMBL/GenBank/DDBJ databases">
        <authorList>
            <person name="de Groot N.N."/>
        </authorList>
    </citation>
    <scope>NUCLEOTIDE SEQUENCE [LARGE SCALE GENOMIC DNA]</scope>
    <source>
        <strain evidence="10 12">WG14</strain>
    </source>
</reference>
<dbReference type="InterPro" id="IPR023165">
    <property type="entry name" value="rRNA_Ade_diMease-like_C"/>
</dbReference>
<dbReference type="SUPFAM" id="SSF53335">
    <property type="entry name" value="S-adenosyl-L-methionine-dependent methyltransferases"/>
    <property type="match status" value="1"/>
</dbReference>
<keyword evidence="4 7" id="KW-0808">Transferase</keyword>
<keyword evidence="12" id="KW-1185">Reference proteome</keyword>
<feature type="binding site" evidence="7 8">
    <location>
        <position position="24"/>
    </location>
    <ligand>
        <name>S-adenosyl-L-methionine</name>
        <dbReference type="ChEBI" id="CHEBI:59789"/>
    </ligand>
</feature>
<dbReference type="NCBIfam" id="TIGR00755">
    <property type="entry name" value="ksgA"/>
    <property type="match status" value="1"/>
</dbReference>
<sequence length="266" mass="31136">MAKTSYWLKKYEIKLKKRFGQNFLAEDTIAKRIVEEANIKKDDFIIEIGTGAGTLSEEIISKTNSLVSFEIDKTLKDLLEDRFSDEEKIEIVFEDFLSVDISKYDDKKPIYIANIPYNISSPILEKIFLETPNFQRAYLMVQKEFGERILGMDKKDFSPLTVFSQYFCDVKSVLEIPKGAFIPNPKIDSLVIEFKPHKKYDLDSKDFMRFVKTCFSMRRKTIKNNLKRLTKDPDSVLSELNINPKNRPEDLTVENYVELYKKTRES</sequence>
<dbReference type="InterPro" id="IPR011530">
    <property type="entry name" value="rRNA_adenine_dimethylase"/>
</dbReference>
<evidence type="ECO:0000256" key="6">
    <source>
        <dbReference type="ARBA" id="ARBA00022884"/>
    </source>
</evidence>
<feature type="binding site" evidence="7 8">
    <location>
        <position position="95"/>
    </location>
    <ligand>
        <name>S-adenosyl-L-methionine</name>
        <dbReference type="ChEBI" id="CHEBI:59789"/>
    </ligand>
</feature>
<dbReference type="GO" id="GO:0052908">
    <property type="term" value="F:16S rRNA (adenine(1518)-N(6)/adenine(1519)-N(6))-dimethyltransferase activity"/>
    <property type="evidence" value="ECO:0007669"/>
    <property type="project" value="UniProtKB-EC"/>
</dbReference>
<dbReference type="GO" id="GO:0005829">
    <property type="term" value="C:cytosol"/>
    <property type="evidence" value="ECO:0007669"/>
    <property type="project" value="TreeGrafter"/>
</dbReference>
<dbReference type="PROSITE" id="PS01131">
    <property type="entry name" value="RRNA_A_DIMETH"/>
    <property type="match status" value="1"/>
</dbReference>
<dbReference type="Proteomes" id="UP000199322">
    <property type="component" value="Unassembled WGS sequence"/>
</dbReference>
<comment type="subcellular location">
    <subcellularLocation>
        <location evidence="7">Cytoplasm</location>
    </subcellularLocation>
</comment>
<comment type="function">
    <text evidence="7">Specifically dimethylates two adjacent adenosines (A1518 and A1519) in the loop of a conserved hairpin near the 3'-end of 16S rRNA in the 30S particle. May play a critical role in biogenesis of 30S subunits.</text>
</comment>
<feature type="binding site" evidence="7 8">
    <location>
        <position position="49"/>
    </location>
    <ligand>
        <name>S-adenosyl-L-methionine</name>
        <dbReference type="ChEBI" id="CHEBI:59789"/>
    </ligand>
</feature>
<evidence type="ECO:0000256" key="4">
    <source>
        <dbReference type="ARBA" id="ARBA00022679"/>
    </source>
</evidence>
<keyword evidence="1 7" id="KW-0963">Cytoplasm</keyword>
<reference evidence="11 13" key="2">
    <citation type="submission" date="2019-04" db="EMBL/GenBank/DDBJ databases">
        <title>Draft genome sequence data and analysis of a Fermenting Bacterium, Geotoga petraea strain HO-Geo1, isolated from heavy-oil petroleum reservoir in Russia.</title>
        <authorList>
            <person name="Grouzdev D.S."/>
            <person name="Semenova E.M."/>
            <person name="Sokolova D.S."/>
            <person name="Tourova T.P."/>
            <person name="Poltaraus A.B."/>
            <person name="Nazina T.N."/>
        </authorList>
    </citation>
    <scope>NUCLEOTIDE SEQUENCE [LARGE SCALE GENOMIC DNA]</scope>
    <source>
        <strain evidence="11 13">HO-Geo1</strain>
    </source>
</reference>
<evidence type="ECO:0000259" key="9">
    <source>
        <dbReference type="SMART" id="SM00650"/>
    </source>
</evidence>
<dbReference type="PANTHER" id="PTHR11727:SF7">
    <property type="entry name" value="DIMETHYLADENOSINE TRANSFERASE-RELATED"/>
    <property type="match status" value="1"/>
</dbReference>
<dbReference type="Pfam" id="PF00398">
    <property type="entry name" value="RrnaAD"/>
    <property type="match status" value="1"/>
</dbReference>
<dbReference type="HAMAP" id="MF_00607">
    <property type="entry name" value="16SrRNA_methyltr_A"/>
    <property type="match status" value="1"/>
</dbReference>
<evidence type="ECO:0000313" key="10">
    <source>
        <dbReference type="EMBL" id="SDC67856.1"/>
    </source>
</evidence>
<proteinExistence type="inferred from homology"/>
<comment type="catalytic activity">
    <reaction evidence="7">
        <text>adenosine(1518)/adenosine(1519) in 16S rRNA + 4 S-adenosyl-L-methionine = N(6)-dimethyladenosine(1518)/N(6)-dimethyladenosine(1519) in 16S rRNA + 4 S-adenosyl-L-homocysteine + 4 H(+)</text>
        <dbReference type="Rhea" id="RHEA:19609"/>
        <dbReference type="Rhea" id="RHEA-COMP:10232"/>
        <dbReference type="Rhea" id="RHEA-COMP:10233"/>
        <dbReference type="ChEBI" id="CHEBI:15378"/>
        <dbReference type="ChEBI" id="CHEBI:57856"/>
        <dbReference type="ChEBI" id="CHEBI:59789"/>
        <dbReference type="ChEBI" id="CHEBI:74411"/>
        <dbReference type="ChEBI" id="CHEBI:74493"/>
        <dbReference type="EC" id="2.1.1.182"/>
    </reaction>
</comment>
<evidence type="ECO:0000313" key="13">
    <source>
        <dbReference type="Proteomes" id="UP000297288"/>
    </source>
</evidence>
<comment type="similarity">
    <text evidence="7">Belongs to the class I-like SAM-binding methyltransferase superfamily. rRNA adenine N(6)-methyltransferase family. RsmA subfamily.</text>
</comment>
<evidence type="ECO:0000256" key="8">
    <source>
        <dbReference type="PROSITE-ProRule" id="PRU01026"/>
    </source>
</evidence>
<feature type="binding site" evidence="7 8">
    <location>
        <position position="114"/>
    </location>
    <ligand>
        <name>S-adenosyl-L-methionine</name>
        <dbReference type="ChEBI" id="CHEBI:59789"/>
    </ligand>
</feature>
<dbReference type="SMART" id="SM00650">
    <property type="entry name" value="rADc"/>
    <property type="match status" value="1"/>
</dbReference>
<organism evidence="10 12">
    <name type="scientific">Geotoga petraea</name>
    <dbReference type="NCBI Taxonomy" id="28234"/>
    <lineage>
        <taxon>Bacteria</taxon>
        <taxon>Thermotogati</taxon>
        <taxon>Thermotogota</taxon>
        <taxon>Thermotogae</taxon>
        <taxon>Petrotogales</taxon>
        <taxon>Petrotogaceae</taxon>
        <taxon>Geotoga</taxon>
    </lineage>
</organism>
<dbReference type="EMBL" id="FMYV01000006">
    <property type="protein sequence ID" value="SDC67856.1"/>
    <property type="molecule type" value="Genomic_DNA"/>
</dbReference>
<feature type="binding site" evidence="7 8">
    <location>
        <position position="22"/>
    </location>
    <ligand>
        <name>S-adenosyl-L-methionine</name>
        <dbReference type="ChEBI" id="CHEBI:59789"/>
    </ligand>
</feature>
<dbReference type="PANTHER" id="PTHR11727">
    <property type="entry name" value="DIMETHYLADENOSINE TRANSFERASE"/>
    <property type="match status" value="1"/>
</dbReference>
<gene>
    <name evidence="7 11" type="primary">rsmA</name>
    <name evidence="7" type="synonym">ksgA</name>
    <name evidence="11" type="ORF">E4650_05775</name>
    <name evidence="10" type="ORF">SAMN04488588_1556</name>
</gene>
<name>A0A1G6NKP6_9BACT</name>
<dbReference type="FunFam" id="1.10.8.100:FF:000001">
    <property type="entry name" value="Ribosomal RNA small subunit methyltransferase A"/>
    <property type="match status" value="1"/>
</dbReference>
<evidence type="ECO:0000256" key="5">
    <source>
        <dbReference type="ARBA" id="ARBA00022691"/>
    </source>
</evidence>
<dbReference type="InterPro" id="IPR020596">
    <property type="entry name" value="rRNA_Ade_Mease_Trfase_CS"/>
</dbReference>
<evidence type="ECO:0000256" key="3">
    <source>
        <dbReference type="ARBA" id="ARBA00022603"/>
    </source>
</evidence>
<accession>A0A1G6NKP6</accession>
<dbReference type="Gene3D" id="1.10.8.100">
    <property type="entry name" value="Ribosomal RNA adenine dimethylase-like, domain 2"/>
    <property type="match status" value="1"/>
</dbReference>
<feature type="domain" description="Ribosomal RNA adenine methylase transferase N-terminal" evidence="9">
    <location>
        <begin position="29"/>
        <end position="198"/>
    </location>
</feature>
<evidence type="ECO:0000256" key="7">
    <source>
        <dbReference type="HAMAP-Rule" id="MF_00607"/>
    </source>
</evidence>
<evidence type="ECO:0000256" key="2">
    <source>
        <dbReference type="ARBA" id="ARBA00022552"/>
    </source>
</evidence>
<keyword evidence="3 7" id="KW-0489">Methyltransferase</keyword>
<evidence type="ECO:0000313" key="11">
    <source>
        <dbReference type="EMBL" id="TGG87848.1"/>
    </source>
</evidence>
<keyword evidence="5 7" id="KW-0949">S-adenosyl-L-methionine</keyword>
<dbReference type="EMBL" id="SRME01000003">
    <property type="protein sequence ID" value="TGG87848.1"/>
    <property type="molecule type" value="Genomic_DNA"/>
</dbReference>
<dbReference type="PROSITE" id="PS51689">
    <property type="entry name" value="SAM_RNA_A_N6_MT"/>
    <property type="match status" value="1"/>
</dbReference>
<keyword evidence="6 7" id="KW-0694">RNA-binding</keyword>
<dbReference type="Gene3D" id="3.40.50.150">
    <property type="entry name" value="Vaccinia Virus protein VP39"/>
    <property type="match status" value="1"/>
</dbReference>
<dbReference type="InterPro" id="IPR020598">
    <property type="entry name" value="rRNA_Ade_methylase_Trfase_N"/>
</dbReference>
<dbReference type="Proteomes" id="UP000297288">
    <property type="component" value="Unassembled WGS sequence"/>
</dbReference>
<protein>
    <recommendedName>
        <fullName evidence="7">Ribosomal RNA small subunit methyltransferase A</fullName>
        <ecNumber evidence="7">2.1.1.182</ecNumber>
    </recommendedName>
    <alternativeName>
        <fullName evidence="7">16S rRNA (adenine(1518)-N(6)/adenine(1519)-N(6))-dimethyltransferase</fullName>
    </alternativeName>
    <alternativeName>
        <fullName evidence="7">16S rRNA dimethyladenosine transferase</fullName>
    </alternativeName>
    <alternativeName>
        <fullName evidence="7">16S rRNA dimethylase</fullName>
    </alternativeName>
    <alternativeName>
        <fullName evidence="7">S-adenosylmethionine-6-N', N'-adenosyl(rRNA) dimethyltransferase</fullName>
    </alternativeName>
</protein>
<dbReference type="AlphaFoldDB" id="A0A1G6NKP6"/>
<dbReference type="InterPro" id="IPR001737">
    <property type="entry name" value="KsgA/Erm"/>
</dbReference>
<keyword evidence="2 7" id="KW-0698">rRNA processing</keyword>
<dbReference type="GO" id="GO:0003723">
    <property type="term" value="F:RNA binding"/>
    <property type="evidence" value="ECO:0007669"/>
    <property type="project" value="UniProtKB-UniRule"/>
</dbReference>
<evidence type="ECO:0000256" key="1">
    <source>
        <dbReference type="ARBA" id="ARBA00022490"/>
    </source>
</evidence>
<dbReference type="RefSeq" id="WP_091404473.1">
    <property type="nucleotide sequence ID" value="NZ_FMYV01000006.1"/>
</dbReference>
<dbReference type="InterPro" id="IPR029063">
    <property type="entry name" value="SAM-dependent_MTases_sf"/>
</dbReference>
<dbReference type="OrthoDB" id="9814755at2"/>
<feature type="binding site" evidence="7 8">
    <location>
        <position position="70"/>
    </location>
    <ligand>
        <name>S-adenosyl-L-methionine</name>
        <dbReference type="ChEBI" id="CHEBI:59789"/>
    </ligand>
</feature>
<evidence type="ECO:0000313" key="12">
    <source>
        <dbReference type="Proteomes" id="UP000199322"/>
    </source>
</evidence>
<dbReference type="EC" id="2.1.1.182" evidence="7"/>